<name>A0A0R0AG57_9GAMM</name>
<accession>A0A0R0AG57</accession>
<reference evidence="2 3" key="1">
    <citation type="submission" date="2015-10" db="EMBL/GenBank/DDBJ databases">
        <title>Genome sequencing and analysis of members of genus Stenotrophomonas.</title>
        <authorList>
            <person name="Patil P.P."/>
            <person name="Midha S."/>
            <person name="Patil P.B."/>
        </authorList>
    </citation>
    <scope>NUCLEOTIDE SEQUENCE [LARGE SCALE GENOMIC DNA]</scope>
    <source>
        <strain evidence="2 3">JCM 16536</strain>
    </source>
</reference>
<dbReference type="STRING" id="676599.ARC20_08835"/>
<keyword evidence="1" id="KW-0732">Signal</keyword>
<feature type="signal peptide" evidence="1">
    <location>
        <begin position="1"/>
        <end position="22"/>
    </location>
</feature>
<dbReference type="OrthoDB" id="69432at2"/>
<proteinExistence type="predicted"/>
<feature type="chain" id="PRO_5006390720" description="Polysaccharide biosynthesis protein GumN" evidence="1">
    <location>
        <begin position="23"/>
        <end position="351"/>
    </location>
</feature>
<dbReference type="EMBL" id="LLXU01000070">
    <property type="protein sequence ID" value="KRG44054.1"/>
    <property type="molecule type" value="Genomic_DNA"/>
</dbReference>
<evidence type="ECO:0000256" key="1">
    <source>
        <dbReference type="SAM" id="SignalP"/>
    </source>
</evidence>
<sequence length="351" mass="38711">MTPGWSRAALAFALGLPLAAHAVDLTRLDEGMTGPRTEVLVLGTVHLSEQPPFKPEALDPLLDRLAAFKPGYITIEDIGGEQCDMAARHPTVYGEDYCGTKVVEKARAATGLDIPAAIAATDRLLAAWPAAPTPAQRRELASRFLAADDRASAYVQWLRLPERERHAGDGLDEVLVEVLRQTAQIRNEDYLVAARLAARLGLERVYQVDDHTGDNMRVSDLRTFGQQMDAAWKAGRARLDEMEKAQAGWAEAGDYLSIYRAINQPSSLQVYAEVNANAALRAVSAEHYPQMWVNGWEIRNLRMVANILQVVREKPGARVLSIVGVSHKPWFDAWLGQMQGVDVGDVEQVLR</sequence>
<keyword evidence="3" id="KW-1185">Reference proteome</keyword>
<evidence type="ECO:0000313" key="3">
    <source>
        <dbReference type="Proteomes" id="UP000051802"/>
    </source>
</evidence>
<comment type="caution">
    <text evidence="2">The sequence shown here is derived from an EMBL/GenBank/DDBJ whole genome shotgun (WGS) entry which is preliminary data.</text>
</comment>
<gene>
    <name evidence="2" type="ORF">ARC20_08835</name>
</gene>
<dbReference type="Pfam" id="PF18950">
    <property type="entry name" value="DUF5694"/>
    <property type="match status" value="1"/>
</dbReference>
<dbReference type="RefSeq" id="WP_057646230.1">
    <property type="nucleotide sequence ID" value="NZ_LLXU01000070.1"/>
</dbReference>
<dbReference type="AlphaFoldDB" id="A0A0R0AG57"/>
<evidence type="ECO:0008006" key="4">
    <source>
        <dbReference type="Google" id="ProtNLM"/>
    </source>
</evidence>
<protein>
    <recommendedName>
        <fullName evidence="4">Polysaccharide biosynthesis protein GumN</fullName>
    </recommendedName>
</protein>
<evidence type="ECO:0000313" key="2">
    <source>
        <dbReference type="EMBL" id="KRG44054.1"/>
    </source>
</evidence>
<dbReference type="InterPro" id="IPR043749">
    <property type="entry name" value="DUF5694"/>
</dbReference>
<organism evidence="2 3">
    <name type="scientific">Stenotrophomonas panacihumi</name>
    <dbReference type="NCBI Taxonomy" id="676599"/>
    <lineage>
        <taxon>Bacteria</taxon>
        <taxon>Pseudomonadati</taxon>
        <taxon>Pseudomonadota</taxon>
        <taxon>Gammaproteobacteria</taxon>
        <taxon>Lysobacterales</taxon>
        <taxon>Lysobacteraceae</taxon>
        <taxon>Stenotrophomonas</taxon>
    </lineage>
</organism>
<dbReference type="Proteomes" id="UP000051802">
    <property type="component" value="Unassembled WGS sequence"/>
</dbReference>